<sequence length="36" mass="4024">MRKFHFSLPPPSLISPSSLAILGRFFDFSIISVDSL</sequence>
<evidence type="ECO:0000313" key="1">
    <source>
        <dbReference type="EMBL" id="VDD57137.1"/>
    </source>
</evidence>
<reference evidence="1" key="1">
    <citation type="submission" date="2018-11" db="EMBL/GenBank/DDBJ databases">
        <authorList>
            <consortium name="Genoscope - CEA"/>
            <person name="William W."/>
        </authorList>
    </citation>
    <scope>NUCLEOTIDE SEQUENCE</scope>
</reference>
<dbReference type="EMBL" id="LR031879">
    <property type="protein sequence ID" value="VDD57137.1"/>
    <property type="molecule type" value="Genomic_DNA"/>
</dbReference>
<name>A0A3P6FH13_BRAOL</name>
<organism evidence="1">
    <name type="scientific">Brassica oleracea</name>
    <name type="common">Wild cabbage</name>
    <dbReference type="NCBI Taxonomy" id="3712"/>
    <lineage>
        <taxon>Eukaryota</taxon>
        <taxon>Viridiplantae</taxon>
        <taxon>Streptophyta</taxon>
        <taxon>Embryophyta</taxon>
        <taxon>Tracheophyta</taxon>
        <taxon>Spermatophyta</taxon>
        <taxon>Magnoliopsida</taxon>
        <taxon>eudicotyledons</taxon>
        <taxon>Gunneridae</taxon>
        <taxon>Pentapetalae</taxon>
        <taxon>rosids</taxon>
        <taxon>malvids</taxon>
        <taxon>Brassicales</taxon>
        <taxon>Brassicaceae</taxon>
        <taxon>Brassiceae</taxon>
        <taxon>Brassica</taxon>
    </lineage>
</organism>
<protein>
    <submittedName>
        <fullName evidence="1">Uncharacterized protein</fullName>
    </submittedName>
</protein>
<proteinExistence type="predicted"/>
<gene>
    <name evidence="1" type="ORF">BOLC8T50366H</name>
</gene>
<dbReference type="AlphaFoldDB" id="A0A3P6FH13"/>
<accession>A0A3P6FH13</accession>